<comment type="caution">
    <text evidence="2">The sequence shown here is derived from an EMBL/GenBank/DDBJ whole genome shotgun (WGS) entry which is preliminary data.</text>
</comment>
<dbReference type="EMBL" id="BCLP01044793">
    <property type="protein sequence ID" value="GAU10577.1"/>
    <property type="molecule type" value="Genomic_DNA"/>
</dbReference>
<dbReference type="Pfam" id="PF13966">
    <property type="entry name" value="zf-RVT"/>
    <property type="match status" value="1"/>
</dbReference>
<dbReference type="PANTHER" id="PTHR33116:SF75">
    <property type="entry name" value="RIBONUCLEASE H PROTEIN"/>
    <property type="match status" value="1"/>
</dbReference>
<sequence length="426" mass="49903">SFAGRLTLSKSVLSSISYYHMQYAKLPKTLYEEMEKIQRGFLWGDKEDHRKPHLVKWDTCCLSKKDGGLGIKSPRLMNEAFLMKMLWNIINKPYDLWCQVLYSKYGRNKDLRTEIKSQPYDSPLWKALTSIWEQFQNHIVWQLGDGSNINFWMDKWTPSGSSLFLNATNNIIDTTLLVKDVLIAEGQWDLNFLNTHLNPNIVSQIIALPTPMGIDGPDTIGWKGTNTRHFTVQSAYELQQDNVQQIDGDWKKIWSWKGPHRIQTFIWIAAHERLLTNFRRSKWGVGVSPACSSCGNGDETIIHTLRDCAHATRIWLRLVCHNQITNFFSSLNCRDWIFMNLNSKEFGVQQGNWQSIFMVACWHIWTWRNKSIFEEGFQRPNDPSQVILKMVTEIDRYGHTLPNERYRQLETIYIGWKHPQGEWIKL</sequence>
<dbReference type="AlphaFoldDB" id="A0A1B5Z8X7"/>
<dbReference type="OrthoDB" id="1422167at2759"/>
<keyword evidence="3" id="KW-1185">Reference proteome</keyword>
<dbReference type="PANTHER" id="PTHR33116">
    <property type="entry name" value="REVERSE TRANSCRIPTASE ZINC-BINDING DOMAIN-CONTAINING PROTEIN-RELATED-RELATED"/>
    <property type="match status" value="1"/>
</dbReference>
<feature type="domain" description="Reverse transcriptase zinc-binding" evidence="1">
    <location>
        <begin position="230"/>
        <end position="315"/>
    </location>
</feature>
<evidence type="ECO:0000313" key="3">
    <source>
        <dbReference type="Proteomes" id="UP000242715"/>
    </source>
</evidence>
<name>A0A1B5Z8X7_TRISU</name>
<dbReference type="InterPro" id="IPR026960">
    <property type="entry name" value="RVT-Znf"/>
</dbReference>
<accession>A0A1B5Z8X7</accession>
<protein>
    <recommendedName>
        <fullName evidence="1">Reverse transcriptase zinc-binding domain-containing protein</fullName>
    </recommendedName>
</protein>
<gene>
    <name evidence="2" type="ORF">TSUD_420970</name>
</gene>
<evidence type="ECO:0000259" key="1">
    <source>
        <dbReference type="Pfam" id="PF13966"/>
    </source>
</evidence>
<dbReference type="Proteomes" id="UP000242715">
    <property type="component" value="Unassembled WGS sequence"/>
</dbReference>
<reference evidence="3" key="1">
    <citation type="journal article" date="2017" name="Front. Plant Sci.">
        <title>Climate Clever Clovers: New Paradigm to Reduce the Environmental Footprint of Ruminants by Breeding Low Methanogenic Forages Utilizing Haplotype Variation.</title>
        <authorList>
            <person name="Kaur P."/>
            <person name="Appels R."/>
            <person name="Bayer P.E."/>
            <person name="Keeble-Gagnere G."/>
            <person name="Wang J."/>
            <person name="Hirakawa H."/>
            <person name="Shirasawa K."/>
            <person name="Vercoe P."/>
            <person name="Stefanova K."/>
            <person name="Durmic Z."/>
            <person name="Nichols P."/>
            <person name="Revell C."/>
            <person name="Isobe S.N."/>
            <person name="Edwards D."/>
            <person name="Erskine W."/>
        </authorList>
    </citation>
    <scope>NUCLEOTIDE SEQUENCE [LARGE SCALE GENOMIC DNA]</scope>
    <source>
        <strain evidence="3">cv. Daliak</strain>
    </source>
</reference>
<feature type="non-terminal residue" evidence="2">
    <location>
        <position position="426"/>
    </location>
</feature>
<organism evidence="2 3">
    <name type="scientific">Trifolium subterraneum</name>
    <name type="common">Subterranean clover</name>
    <dbReference type="NCBI Taxonomy" id="3900"/>
    <lineage>
        <taxon>Eukaryota</taxon>
        <taxon>Viridiplantae</taxon>
        <taxon>Streptophyta</taxon>
        <taxon>Embryophyta</taxon>
        <taxon>Tracheophyta</taxon>
        <taxon>Spermatophyta</taxon>
        <taxon>Magnoliopsida</taxon>
        <taxon>eudicotyledons</taxon>
        <taxon>Gunneridae</taxon>
        <taxon>Pentapetalae</taxon>
        <taxon>rosids</taxon>
        <taxon>fabids</taxon>
        <taxon>Fabales</taxon>
        <taxon>Fabaceae</taxon>
        <taxon>Papilionoideae</taxon>
        <taxon>50 kb inversion clade</taxon>
        <taxon>NPAAA clade</taxon>
        <taxon>Hologalegina</taxon>
        <taxon>IRL clade</taxon>
        <taxon>Trifolieae</taxon>
        <taxon>Trifolium</taxon>
    </lineage>
</organism>
<evidence type="ECO:0000313" key="2">
    <source>
        <dbReference type="EMBL" id="GAU10577.1"/>
    </source>
</evidence>
<feature type="non-terminal residue" evidence="2">
    <location>
        <position position="1"/>
    </location>
</feature>
<proteinExistence type="predicted"/>